<proteinExistence type="predicted"/>
<dbReference type="Proteomes" id="UP001396334">
    <property type="component" value="Unassembled WGS sequence"/>
</dbReference>
<accession>A0ABR2P826</accession>
<sequence length="230" mass="24026">MATASSCCSQETSSRIHHSERLNSISYVGSFSNGHGYDLGLGASKTLIDTFFGDSSTDNDMIEDLLKIGSVGAEQGHCHSAGTVSVPNAAAIAVPIQFVQSTNTVELDKNVVVHKTCSIVAKMMASTVTAHEATTGKLGIPASSAQVLSDFDTWLVVQPDAPESARCNSQEAGSRSSNQSSTCSDSIKAKRPCSSPTSTSKDSKGSKAEISIIENSPSPTEVDHQPCRGK</sequence>
<comment type="caution">
    <text evidence="2">The sequence shown here is derived from an EMBL/GenBank/DDBJ whole genome shotgun (WGS) entry which is preliminary data.</text>
</comment>
<feature type="compositionally biased region" description="Basic and acidic residues" evidence="1">
    <location>
        <begin position="221"/>
        <end position="230"/>
    </location>
</feature>
<evidence type="ECO:0000313" key="2">
    <source>
        <dbReference type="EMBL" id="KAK8984593.1"/>
    </source>
</evidence>
<gene>
    <name evidence="2" type="ORF">V6N11_047814</name>
</gene>
<dbReference type="EMBL" id="JBBPBN010000077">
    <property type="protein sequence ID" value="KAK8984593.1"/>
    <property type="molecule type" value="Genomic_DNA"/>
</dbReference>
<feature type="compositionally biased region" description="Polar residues" evidence="1">
    <location>
        <begin position="166"/>
        <end position="185"/>
    </location>
</feature>
<organism evidence="2 3">
    <name type="scientific">Hibiscus sabdariffa</name>
    <name type="common">roselle</name>
    <dbReference type="NCBI Taxonomy" id="183260"/>
    <lineage>
        <taxon>Eukaryota</taxon>
        <taxon>Viridiplantae</taxon>
        <taxon>Streptophyta</taxon>
        <taxon>Embryophyta</taxon>
        <taxon>Tracheophyta</taxon>
        <taxon>Spermatophyta</taxon>
        <taxon>Magnoliopsida</taxon>
        <taxon>eudicotyledons</taxon>
        <taxon>Gunneridae</taxon>
        <taxon>Pentapetalae</taxon>
        <taxon>rosids</taxon>
        <taxon>malvids</taxon>
        <taxon>Malvales</taxon>
        <taxon>Malvaceae</taxon>
        <taxon>Malvoideae</taxon>
        <taxon>Hibiscus</taxon>
    </lineage>
</organism>
<feature type="region of interest" description="Disordered" evidence="1">
    <location>
        <begin position="165"/>
        <end position="230"/>
    </location>
</feature>
<evidence type="ECO:0000313" key="3">
    <source>
        <dbReference type="Proteomes" id="UP001396334"/>
    </source>
</evidence>
<evidence type="ECO:0000256" key="1">
    <source>
        <dbReference type="SAM" id="MobiDB-lite"/>
    </source>
</evidence>
<name>A0ABR2P826_9ROSI</name>
<keyword evidence="3" id="KW-1185">Reference proteome</keyword>
<reference evidence="2 3" key="1">
    <citation type="journal article" date="2024" name="G3 (Bethesda)">
        <title>Genome assembly of Hibiscus sabdariffa L. provides insights into metabolisms of medicinal natural products.</title>
        <authorList>
            <person name="Kim T."/>
        </authorList>
    </citation>
    <scope>NUCLEOTIDE SEQUENCE [LARGE SCALE GENOMIC DNA]</scope>
    <source>
        <strain evidence="2">TK-2024</strain>
        <tissue evidence="2">Old leaves</tissue>
    </source>
</reference>
<protein>
    <submittedName>
        <fullName evidence="2">Uncharacterized protein</fullName>
    </submittedName>
</protein>